<dbReference type="CDD" id="cd02258">
    <property type="entry name" value="Peptidase_C25_N"/>
    <property type="match status" value="1"/>
</dbReference>
<dbReference type="AlphaFoldDB" id="A0A3P3W007"/>
<dbReference type="Gene3D" id="2.60.40.4070">
    <property type="match status" value="1"/>
</dbReference>
<evidence type="ECO:0000256" key="1">
    <source>
        <dbReference type="ARBA" id="ARBA00022729"/>
    </source>
</evidence>
<evidence type="ECO:0000313" key="5">
    <source>
        <dbReference type="Proteomes" id="UP000275719"/>
    </source>
</evidence>
<gene>
    <name evidence="4" type="primary">porU</name>
    <name evidence="4" type="ORF">EG240_13770</name>
</gene>
<dbReference type="OrthoDB" id="9809780at2"/>
<keyword evidence="1 2" id="KW-0732">Signal</keyword>
<dbReference type="GO" id="GO:0008234">
    <property type="term" value="F:cysteine-type peptidase activity"/>
    <property type="evidence" value="ECO:0007669"/>
    <property type="project" value="InterPro"/>
</dbReference>
<dbReference type="RefSeq" id="WP_125019938.1">
    <property type="nucleotide sequence ID" value="NZ_RQVQ01000041.1"/>
</dbReference>
<dbReference type="EMBL" id="RQVQ01000041">
    <property type="protein sequence ID" value="RRJ88411.1"/>
    <property type="molecule type" value="Genomic_DNA"/>
</dbReference>
<dbReference type="Gene3D" id="3.40.50.1460">
    <property type="match status" value="1"/>
</dbReference>
<proteinExistence type="predicted"/>
<evidence type="ECO:0000313" key="4">
    <source>
        <dbReference type="EMBL" id="RRJ88411.1"/>
    </source>
</evidence>
<accession>A0A3P3W007</accession>
<reference evidence="4 5" key="1">
    <citation type="submission" date="2018-11" db="EMBL/GenBank/DDBJ databases">
        <title>Flavobacterium sp. nov., YIM 102701-2 draft genome.</title>
        <authorList>
            <person name="Li G."/>
            <person name="Jiang Y."/>
        </authorList>
    </citation>
    <scope>NUCLEOTIDE SEQUENCE [LARGE SCALE GENOMIC DNA]</scope>
    <source>
        <strain evidence="4 5">YIM 102701-2</strain>
    </source>
</reference>
<dbReference type="Gene3D" id="3.40.50.10390">
    <property type="entry name" value="Gingipain r, domain 1"/>
    <property type="match status" value="1"/>
</dbReference>
<dbReference type="SUPFAM" id="SSF52129">
    <property type="entry name" value="Caspase-like"/>
    <property type="match status" value="1"/>
</dbReference>
<evidence type="ECO:0000256" key="2">
    <source>
        <dbReference type="SAM" id="SignalP"/>
    </source>
</evidence>
<comment type="caution">
    <text evidence="4">The sequence shown here is derived from an EMBL/GenBank/DDBJ whole genome shotgun (WGS) entry which is preliminary data.</text>
</comment>
<feature type="domain" description="Gingipain" evidence="3">
    <location>
        <begin position="530"/>
        <end position="906"/>
    </location>
</feature>
<feature type="chain" id="PRO_5018105973" evidence="2">
    <location>
        <begin position="19"/>
        <end position="1271"/>
    </location>
</feature>
<dbReference type="InterPro" id="IPR001769">
    <property type="entry name" value="Gingipain"/>
</dbReference>
<keyword evidence="5" id="KW-1185">Reference proteome</keyword>
<dbReference type="GO" id="GO:0006508">
    <property type="term" value="P:proteolysis"/>
    <property type="evidence" value="ECO:0007669"/>
    <property type="project" value="InterPro"/>
</dbReference>
<name>A0A3P3W007_9FLAO</name>
<dbReference type="InterPro" id="IPR029031">
    <property type="entry name" value="Gingipain_N_sf"/>
</dbReference>
<dbReference type="NCBIfam" id="NF033707">
    <property type="entry name" value="T9SS_sortase"/>
    <property type="match status" value="1"/>
</dbReference>
<dbReference type="Proteomes" id="UP000275719">
    <property type="component" value="Unassembled WGS sequence"/>
</dbReference>
<dbReference type="Pfam" id="PF01364">
    <property type="entry name" value="Peptidase_C25"/>
    <property type="match status" value="1"/>
</dbReference>
<evidence type="ECO:0000259" key="3">
    <source>
        <dbReference type="Pfam" id="PF01364"/>
    </source>
</evidence>
<sequence>MKKIFLITSLFLSFLGFAQSGKSTLKWNNELNINSKSTNIVPQFQTENYYYNMASKEIQYSELIKENQPVDEKSFKISNVVYENIDLNKYKDIAKDKISSEIKFSVQNSKADGQNNVLLVLNPIVKSGNSFKKIVSFDYTYQNRPNYGNASRRDIATANSVLATGDWFKFKIDQNGVYRLDKNFLTQLGIPSSVDPRTIKIYSHGGKPLPLKNSDNLYYDIPEIAIQVEGEADGQLNDSDYILFYGKGIYGWDEVNLSHINIYDENAYYYITYGGNQGKRISNVTQPSGNASVNYNSFDDRVFHEKNRVTIGNLSRKWFGEVFNVNNQQNFTFELPGIINSEPVSLTSVVAASSPNVSSFTFTVNNQNAGMVSLGGVSADFYANEGFLRSDVNLTGTTAVVGVNYNNGGVPSANGYLDYIALDYKKRLEGYGKQFGFRVDDAATQIGIGAFNFTNASGISNVWDVSDHQNVRNVTSNTSNSFSFKASLGEIKEYQTVVPANYYNPIMISNPRVANQNLKGTIFADGNVDYLIITSPDLRASAERLAQFHKMNSNLNAKVVTVNTIYEEFSSGQQDVSAIRNFVRYVYMNAPDPNRRVKYLNMFGDTNNDYVNELSSENKVPSFYYLNPSWQGNGNFHTQTSFVTDDFYVLMDDEEGYIIGQNYSGLDIAVGRMTVGNSQQANQTIDKVINYHKIENAGRWRNNYVALADDVDVADDFRLQKTLNEMVEALETYKPFFNINKIYTDAYVQEITPGGARYPKAKADFIQAINNGALMVNYLGHGAEYGLAQERLLEAYDIDGLRNGDRLPLFAIITCEYTRFDNPNDLSGGERLFLKPDGGAIGLIATTRKITVTNANLFTKDLSEVLFSYHSNDYPSIGEALRLTKNQFSSNEKAVVFCIGDPALKLAIPKPKVELTHINNVPISSTAPALRALDLIKLGGEVTDENGNLLTNFTGDLAVQIFDKDIERRTLGNDGVPMYMDFKTLGETIFRGNASVENGKFEIEFVVPKDIRIPLGEGKASFYALKNGTVLDDYTGDNKVIRVGGVNENAAQDNNPPTLQLYMNDESFISGGITNASPLLLVNLEDDNGMNTASGIGHDIVAILDGNENEPFVLNDYYETEANNFRKGIVKFPFANLEKGLHTLTVKAFDVYNNMAVGDIEFIVAGNESLEIDRVLNYPNPFVNYTEFWFQHNRPAEPLQVQVQILTVTGKIVKTINQIITTDGFLSRDITWDGKDDFGDRIGKGVYIYKLKVKSTITGQQAEKIEKLVIL</sequence>
<dbReference type="InterPro" id="IPR029030">
    <property type="entry name" value="Caspase-like_dom_sf"/>
</dbReference>
<feature type="signal peptide" evidence="2">
    <location>
        <begin position="1"/>
        <end position="18"/>
    </location>
</feature>
<protein>
    <submittedName>
        <fullName evidence="4">Type IX secretion system sortase PorU</fullName>
    </submittedName>
</protein>
<organism evidence="4 5">
    <name type="scientific">Paenimyroides tangerinum</name>
    <dbReference type="NCBI Taxonomy" id="2488728"/>
    <lineage>
        <taxon>Bacteria</taxon>
        <taxon>Pseudomonadati</taxon>
        <taxon>Bacteroidota</taxon>
        <taxon>Flavobacteriia</taxon>
        <taxon>Flavobacteriales</taxon>
        <taxon>Flavobacteriaceae</taxon>
        <taxon>Paenimyroides</taxon>
    </lineage>
</organism>